<dbReference type="InterPro" id="IPR001789">
    <property type="entry name" value="Sig_transdc_resp-reg_receiver"/>
</dbReference>
<dbReference type="Pfam" id="PF00072">
    <property type="entry name" value="Response_reg"/>
    <property type="match status" value="1"/>
</dbReference>
<protein>
    <submittedName>
        <fullName evidence="4">Two-component system, OmpR family, phosphate regulon response regulator PhoB/two-component system, OmpR family, alkaline phosphatase synthesis response regulator PhoP</fullName>
    </submittedName>
</protein>
<accession>A0A1H4CXE7</accession>
<feature type="modified residue" description="4-aspartylphosphate" evidence="2">
    <location>
        <position position="71"/>
    </location>
</feature>
<dbReference type="AlphaFoldDB" id="A0A1H4CXE7"/>
<dbReference type="PROSITE" id="PS50110">
    <property type="entry name" value="RESPONSE_REGULATORY"/>
    <property type="match status" value="1"/>
</dbReference>
<evidence type="ECO:0000256" key="1">
    <source>
        <dbReference type="ARBA" id="ARBA00022553"/>
    </source>
</evidence>
<proteinExistence type="predicted"/>
<reference evidence="4 5" key="1">
    <citation type="submission" date="2016-10" db="EMBL/GenBank/DDBJ databases">
        <authorList>
            <person name="de Groot N.N."/>
        </authorList>
    </citation>
    <scope>NUCLEOTIDE SEQUENCE [LARGE SCALE GENOMIC DNA]</scope>
    <source>
        <strain evidence="4 5">DSM 19033</strain>
    </source>
</reference>
<feature type="domain" description="Response regulatory" evidence="3">
    <location>
        <begin position="22"/>
        <end position="136"/>
    </location>
</feature>
<dbReference type="Gene3D" id="3.40.50.2300">
    <property type="match status" value="1"/>
</dbReference>
<evidence type="ECO:0000259" key="3">
    <source>
        <dbReference type="PROSITE" id="PS50110"/>
    </source>
</evidence>
<evidence type="ECO:0000313" key="4">
    <source>
        <dbReference type="EMBL" id="SEA64782.1"/>
    </source>
</evidence>
<keyword evidence="1 2" id="KW-0597">Phosphoprotein</keyword>
<sequence>MKIMDSNRRSGDDFSLKPKARKILVVEDDPALSEILEDFLTDSGYETHVVNEVLDIHSLLEKLHPDLVILDYLLPVVNGGELCSQIKRNQLTCGLPVIMFSAYQKVLFSIGDYGCDVFIPKPFDLTDLLEKIEEYMI</sequence>
<dbReference type="OrthoDB" id="795853at2"/>
<dbReference type="Proteomes" id="UP000198850">
    <property type="component" value="Unassembled WGS sequence"/>
</dbReference>
<name>A0A1H4CXE7_9SPHI</name>
<dbReference type="SUPFAM" id="SSF52172">
    <property type="entry name" value="CheY-like"/>
    <property type="match status" value="1"/>
</dbReference>
<dbReference type="PANTHER" id="PTHR44591:SF3">
    <property type="entry name" value="RESPONSE REGULATORY DOMAIN-CONTAINING PROTEIN"/>
    <property type="match status" value="1"/>
</dbReference>
<dbReference type="PANTHER" id="PTHR44591">
    <property type="entry name" value="STRESS RESPONSE REGULATOR PROTEIN 1"/>
    <property type="match status" value="1"/>
</dbReference>
<evidence type="ECO:0000256" key="2">
    <source>
        <dbReference type="PROSITE-ProRule" id="PRU00169"/>
    </source>
</evidence>
<dbReference type="InterPro" id="IPR050595">
    <property type="entry name" value="Bact_response_regulator"/>
</dbReference>
<dbReference type="SMART" id="SM00448">
    <property type="entry name" value="REC"/>
    <property type="match status" value="1"/>
</dbReference>
<dbReference type="EMBL" id="FNRA01000004">
    <property type="protein sequence ID" value="SEA64782.1"/>
    <property type="molecule type" value="Genomic_DNA"/>
</dbReference>
<evidence type="ECO:0000313" key="5">
    <source>
        <dbReference type="Proteomes" id="UP000198850"/>
    </source>
</evidence>
<organism evidence="4 5">
    <name type="scientific">Pedobacter hartonius</name>
    <dbReference type="NCBI Taxonomy" id="425514"/>
    <lineage>
        <taxon>Bacteria</taxon>
        <taxon>Pseudomonadati</taxon>
        <taxon>Bacteroidota</taxon>
        <taxon>Sphingobacteriia</taxon>
        <taxon>Sphingobacteriales</taxon>
        <taxon>Sphingobacteriaceae</taxon>
        <taxon>Pedobacter</taxon>
    </lineage>
</organism>
<dbReference type="GO" id="GO:0000160">
    <property type="term" value="P:phosphorelay signal transduction system"/>
    <property type="evidence" value="ECO:0007669"/>
    <property type="project" value="InterPro"/>
</dbReference>
<dbReference type="STRING" id="425514.SAMN05443550_104224"/>
<keyword evidence="5" id="KW-1185">Reference proteome</keyword>
<gene>
    <name evidence="4" type="ORF">SAMN05443550_104224</name>
</gene>
<dbReference type="InterPro" id="IPR011006">
    <property type="entry name" value="CheY-like_superfamily"/>
</dbReference>